<dbReference type="SUPFAM" id="SSF53613">
    <property type="entry name" value="Ribokinase-like"/>
    <property type="match status" value="1"/>
</dbReference>
<dbReference type="GO" id="GO:0005829">
    <property type="term" value="C:cytosol"/>
    <property type="evidence" value="ECO:0007669"/>
    <property type="project" value="TreeGrafter"/>
</dbReference>
<dbReference type="Pfam" id="PF08543">
    <property type="entry name" value="Phos_pyr_kin"/>
    <property type="match status" value="1"/>
</dbReference>
<dbReference type="GO" id="GO:0009229">
    <property type="term" value="P:thiamine diphosphate biosynthetic process"/>
    <property type="evidence" value="ECO:0007669"/>
    <property type="project" value="UniProtKB-UniPathway"/>
</dbReference>
<gene>
    <name evidence="2" type="ORF">BAU07_22885</name>
</gene>
<reference evidence="2 3" key="1">
    <citation type="submission" date="2016-06" db="EMBL/GenBank/DDBJ databases">
        <title>Complete genome sequences of Bordetella bronchialis and Bordetella flabilis.</title>
        <authorList>
            <person name="LiPuma J.J."/>
            <person name="Spilker T."/>
        </authorList>
    </citation>
    <scope>NUCLEOTIDE SEQUENCE [LARGE SCALE GENOMIC DNA]</scope>
    <source>
        <strain evidence="2 3">AU10664</strain>
    </source>
</reference>
<proteinExistence type="predicted"/>
<sequence>MTSPTPPLVLIFGPVDPTGADGLPADAVTCAGLGCHGLAAVTALTVQDTAAMEEVQAISPELLDDQARCLLEDMPVQAIKVGGLYTAEAASAVAQVAADYSHVPLVLHLGQRGPLPEDAAEQDEADDLLAATLELVLPQADVVVIEHARLAQWLAEGTVDIGDAPSPAHALLGAGAKWVLVLGSPLRPGHHANVLIGPEGTTSNWPWQAPPDRNGDTGGTLAAALAAFLAHGMAVPQAVEQAQAHADARIAASFLPGMGRRVVNRTFAR</sequence>
<evidence type="ECO:0000313" key="2">
    <source>
        <dbReference type="EMBL" id="ANN79581.1"/>
    </source>
</evidence>
<dbReference type="AlphaFoldDB" id="A0A193GJI7"/>
<evidence type="ECO:0000259" key="1">
    <source>
        <dbReference type="Pfam" id="PF08543"/>
    </source>
</evidence>
<accession>A0A193GJI7</accession>
<organism evidence="2 3">
    <name type="scientific">Bordetella flabilis</name>
    <dbReference type="NCBI Taxonomy" id="463014"/>
    <lineage>
        <taxon>Bacteria</taxon>
        <taxon>Pseudomonadati</taxon>
        <taxon>Pseudomonadota</taxon>
        <taxon>Betaproteobacteria</taxon>
        <taxon>Burkholderiales</taxon>
        <taxon>Alcaligenaceae</taxon>
        <taxon>Bordetella</taxon>
    </lineage>
</organism>
<dbReference type="UniPathway" id="UPA00060">
    <property type="reaction ID" value="UER00138"/>
</dbReference>
<dbReference type="RefSeq" id="WP_066662874.1">
    <property type="nucleotide sequence ID" value="NZ_CBCSCL010000027.1"/>
</dbReference>
<dbReference type="GO" id="GO:0008972">
    <property type="term" value="F:phosphomethylpyrimidine kinase activity"/>
    <property type="evidence" value="ECO:0007669"/>
    <property type="project" value="TreeGrafter"/>
</dbReference>
<keyword evidence="3" id="KW-1185">Reference proteome</keyword>
<evidence type="ECO:0000313" key="3">
    <source>
        <dbReference type="Proteomes" id="UP000091926"/>
    </source>
</evidence>
<dbReference type="InterPro" id="IPR029056">
    <property type="entry name" value="Ribokinase-like"/>
</dbReference>
<dbReference type="GO" id="GO:0008902">
    <property type="term" value="F:hydroxymethylpyrimidine kinase activity"/>
    <property type="evidence" value="ECO:0007669"/>
    <property type="project" value="TreeGrafter"/>
</dbReference>
<feature type="domain" description="Pyridoxamine kinase/Phosphomethylpyrimidine kinase" evidence="1">
    <location>
        <begin position="16"/>
        <end position="263"/>
    </location>
</feature>
<dbReference type="KEGG" id="bfz:BAU07_22885"/>
<dbReference type="InterPro" id="IPR013749">
    <property type="entry name" value="PM/HMP-P_kinase-1"/>
</dbReference>
<protein>
    <submittedName>
        <fullName evidence="2">Hydroxymethylpyrimidine/phosphomethylpyrimidine kinase</fullName>
    </submittedName>
</protein>
<dbReference type="PANTHER" id="PTHR20858:SF17">
    <property type="entry name" value="HYDROXYMETHYLPYRIMIDINE_PHOSPHOMETHYLPYRIMIDINE KINASE THI20-RELATED"/>
    <property type="match status" value="1"/>
</dbReference>
<keyword evidence="2" id="KW-0808">Transferase</keyword>
<dbReference type="STRING" id="463014.BAU07_22885"/>
<keyword evidence="2" id="KW-0418">Kinase</keyword>
<dbReference type="GO" id="GO:0009228">
    <property type="term" value="P:thiamine biosynthetic process"/>
    <property type="evidence" value="ECO:0007669"/>
    <property type="project" value="TreeGrafter"/>
</dbReference>
<dbReference type="PANTHER" id="PTHR20858">
    <property type="entry name" value="PHOSPHOMETHYLPYRIMIDINE KINASE"/>
    <property type="match status" value="1"/>
</dbReference>
<dbReference type="Gene3D" id="3.40.1190.20">
    <property type="match status" value="1"/>
</dbReference>
<dbReference type="Proteomes" id="UP000091926">
    <property type="component" value="Chromosome"/>
</dbReference>
<name>A0A193GJI7_9BORD</name>
<dbReference type="EMBL" id="CP016172">
    <property type="protein sequence ID" value="ANN79581.1"/>
    <property type="molecule type" value="Genomic_DNA"/>
</dbReference>